<dbReference type="PANTHER" id="PTHR43046">
    <property type="entry name" value="GDP-MANNOSE MANNOSYL HYDROLASE"/>
    <property type="match status" value="1"/>
</dbReference>
<evidence type="ECO:0000256" key="3">
    <source>
        <dbReference type="ARBA" id="ARBA00022842"/>
    </source>
</evidence>
<evidence type="ECO:0000256" key="4">
    <source>
        <dbReference type="RuleBase" id="RU003476"/>
    </source>
</evidence>
<dbReference type="SUPFAM" id="SSF55811">
    <property type="entry name" value="Nudix"/>
    <property type="match status" value="1"/>
</dbReference>
<dbReference type="GO" id="GO:0016787">
    <property type="term" value="F:hydrolase activity"/>
    <property type="evidence" value="ECO:0007669"/>
    <property type="project" value="UniProtKB-KW"/>
</dbReference>
<comment type="similarity">
    <text evidence="4">Belongs to the Nudix hydrolase family.</text>
</comment>
<dbReference type="InterPro" id="IPR020084">
    <property type="entry name" value="NUDIX_hydrolase_CS"/>
</dbReference>
<gene>
    <name evidence="6" type="ORF">ACFFIZ_19630</name>
</gene>
<evidence type="ECO:0000313" key="6">
    <source>
        <dbReference type="EMBL" id="MFC0202457.1"/>
    </source>
</evidence>
<keyword evidence="2 4" id="KW-0378">Hydrolase</keyword>
<dbReference type="PROSITE" id="PS51462">
    <property type="entry name" value="NUDIX"/>
    <property type="match status" value="1"/>
</dbReference>
<dbReference type="PRINTS" id="PR00502">
    <property type="entry name" value="NUDIXFAMILY"/>
</dbReference>
<proteinExistence type="inferred from homology"/>
<sequence>MIPRFGQIPDRQTSYRRRPGAYAILTRGGRILLTHQAAPEPEFQLPGGGVDAGESPLAALHREVAEETGWTIGGARFLGSYRRFCHMPEYDLQAEKLCQIWQARPILQLSMPSEPGHSAHWVAPAEALRLLVDPGSRHALRRWLSLGTRG</sequence>
<dbReference type="InterPro" id="IPR015797">
    <property type="entry name" value="NUDIX_hydrolase-like_dom_sf"/>
</dbReference>
<reference evidence="6 7" key="1">
    <citation type="submission" date="2024-09" db="EMBL/GenBank/DDBJ databases">
        <authorList>
            <person name="Sun Q."/>
            <person name="Mori K."/>
        </authorList>
    </citation>
    <scope>NUCLEOTIDE SEQUENCE [LARGE SCALE GENOMIC DNA]</scope>
    <source>
        <strain evidence="6 7">CCM 7904</strain>
    </source>
</reference>
<dbReference type="PROSITE" id="PS00893">
    <property type="entry name" value="NUDIX_BOX"/>
    <property type="match status" value="1"/>
</dbReference>
<accession>A0ABV6CP35</accession>
<protein>
    <submittedName>
        <fullName evidence="6">NUDIX hydrolase</fullName>
    </submittedName>
</protein>
<evidence type="ECO:0000256" key="2">
    <source>
        <dbReference type="ARBA" id="ARBA00022801"/>
    </source>
</evidence>
<name>A0ABV6CP35_9RHOB</name>
<feature type="domain" description="Nudix hydrolase" evidence="5">
    <location>
        <begin position="16"/>
        <end position="145"/>
    </location>
</feature>
<keyword evidence="7" id="KW-1185">Reference proteome</keyword>
<dbReference type="Gene3D" id="3.90.79.10">
    <property type="entry name" value="Nucleoside Triphosphate Pyrophosphohydrolase"/>
    <property type="match status" value="1"/>
</dbReference>
<dbReference type="InterPro" id="IPR020476">
    <property type="entry name" value="Nudix_hydrolase"/>
</dbReference>
<comment type="caution">
    <text evidence="6">The sequence shown here is derived from an EMBL/GenBank/DDBJ whole genome shotgun (WGS) entry which is preliminary data.</text>
</comment>
<evidence type="ECO:0000259" key="5">
    <source>
        <dbReference type="PROSITE" id="PS51462"/>
    </source>
</evidence>
<dbReference type="Proteomes" id="UP001589795">
    <property type="component" value="Unassembled WGS sequence"/>
</dbReference>
<dbReference type="Pfam" id="PF00293">
    <property type="entry name" value="NUDIX"/>
    <property type="match status" value="1"/>
</dbReference>
<evidence type="ECO:0000313" key="7">
    <source>
        <dbReference type="Proteomes" id="UP001589795"/>
    </source>
</evidence>
<dbReference type="InterPro" id="IPR000086">
    <property type="entry name" value="NUDIX_hydrolase_dom"/>
</dbReference>
<comment type="cofactor">
    <cofactor evidence="1">
        <name>Mg(2+)</name>
        <dbReference type="ChEBI" id="CHEBI:18420"/>
    </cofactor>
</comment>
<keyword evidence="3" id="KW-0460">Magnesium</keyword>
<dbReference type="PANTHER" id="PTHR43046:SF12">
    <property type="entry name" value="GDP-MANNOSE MANNOSYL HYDROLASE"/>
    <property type="match status" value="1"/>
</dbReference>
<organism evidence="6 7">
    <name type="scientific">Paracoccus rhizosphaerae</name>
    <dbReference type="NCBI Taxonomy" id="1133347"/>
    <lineage>
        <taxon>Bacteria</taxon>
        <taxon>Pseudomonadati</taxon>
        <taxon>Pseudomonadota</taxon>
        <taxon>Alphaproteobacteria</taxon>
        <taxon>Rhodobacterales</taxon>
        <taxon>Paracoccaceae</taxon>
        <taxon>Paracoccus</taxon>
    </lineage>
</organism>
<dbReference type="EMBL" id="JBHLWQ010000189">
    <property type="protein sequence ID" value="MFC0202457.1"/>
    <property type="molecule type" value="Genomic_DNA"/>
</dbReference>
<dbReference type="RefSeq" id="WP_265507163.1">
    <property type="nucleotide sequence ID" value="NZ_JAOTBE010000025.1"/>
</dbReference>
<evidence type="ECO:0000256" key="1">
    <source>
        <dbReference type="ARBA" id="ARBA00001946"/>
    </source>
</evidence>